<dbReference type="AlphaFoldDB" id="A0A395SRR0"/>
<protein>
    <submittedName>
        <fullName evidence="1">Uncharacterized protein</fullName>
    </submittedName>
</protein>
<reference evidence="1 2" key="1">
    <citation type="journal article" date="2018" name="PLoS Pathog.">
        <title>Evolution of structural diversity of trichothecenes, a family of toxins produced by plant pathogenic and entomopathogenic fungi.</title>
        <authorList>
            <person name="Proctor R.H."/>
            <person name="McCormick S.P."/>
            <person name="Kim H.S."/>
            <person name="Cardoza R.E."/>
            <person name="Stanley A.M."/>
            <person name="Lindo L."/>
            <person name="Kelly A."/>
            <person name="Brown D.W."/>
            <person name="Lee T."/>
            <person name="Vaughan M.M."/>
            <person name="Alexander N.J."/>
            <person name="Busman M."/>
            <person name="Gutierrez S."/>
        </authorList>
    </citation>
    <scope>NUCLEOTIDE SEQUENCE [LARGE SCALE GENOMIC DNA]</scope>
    <source>
        <strain evidence="1 2">NRRL 20695</strain>
    </source>
</reference>
<evidence type="ECO:0000313" key="2">
    <source>
        <dbReference type="Proteomes" id="UP000266234"/>
    </source>
</evidence>
<dbReference type="PANTHER" id="PTHR42057">
    <property type="entry name" value="F-BOX DOMAIN PROTEIN (AFU_ORTHOLOGUE AFUA_4G00200)"/>
    <property type="match status" value="1"/>
</dbReference>
<comment type="caution">
    <text evidence="1">The sequence shown here is derived from an EMBL/GenBank/DDBJ whole genome shotgun (WGS) entry which is preliminary data.</text>
</comment>
<keyword evidence="2" id="KW-1185">Reference proteome</keyword>
<dbReference type="InterPro" id="IPR032675">
    <property type="entry name" value="LRR_dom_sf"/>
</dbReference>
<accession>A0A395SRR0</accession>
<dbReference type="EMBL" id="PXOG01000124">
    <property type="protein sequence ID" value="RGP75151.1"/>
    <property type="molecule type" value="Genomic_DNA"/>
</dbReference>
<dbReference type="Gene3D" id="3.80.10.10">
    <property type="entry name" value="Ribonuclease Inhibitor"/>
    <property type="match status" value="1"/>
</dbReference>
<name>A0A395SRR0_9HYPO</name>
<dbReference type="PANTHER" id="PTHR42057:SF2">
    <property type="entry name" value="F-BOX DOMAIN PROTEIN (AFU_ORTHOLOGUE AFUA_4G00200)-RELATED"/>
    <property type="match status" value="1"/>
</dbReference>
<sequence>MHPNFPNELLGEIFSHLLEEDERDRREEYSLVQFIDVRLVCRLWNQLATKYIFDTVLLWHTVETIGEDFITWHKLLDSKDVSNAVRRVAIKTGPDNDNELGGCEYWQFPSSWTENGEWPAFEAAINKICDLPNLERLEVRFTGCCVGKVEPVRDDWNLIQESLAEPEPTSTRFQTLRLIMNAIQKRARRSNMRPIRELVLENLQNIELPADIENGLFQGIQRLHIRILSECDNGVPMVEEHEKIYKAELVEFPYYLQTAFLPLVSDQLVELTLSGLDLGSIPKEFNGQGLLFPRLKTLTLDGLRILRRDQFDWVLEQKSLTRLRLHNCIIGSHCLVMQPEFSLWGVDLKGWSRVADGPPDGFYMERLPVPHTARPGAVDLEPGWYINTLRWDALFDDIRENLPLLKDFAFDRKLWSNYVQEFGPPYSGRYMGFAQCWFFLNSNDNHIQHWGREEAQIPGEPQRFSALAEPADRQALERLDKEIRHRL</sequence>
<gene>
    <name evidence="1" type="ORF">FLONG3_5835</name>
</gene>
<organism evidence="1 2">
    <name type="scientific">Fusarium longipes</name>
    <dbReference type="NCBI Taxonomy" id="694270"/>
    <lineage>
        <taxon>Eukaryota</taxon>
        <taxon>Fungi</taxon>
        <taxon>Dikarya</taxon>
        <taxon>Ascomycota</taxon>
        <taxon>Pezizomycotina</taxon>
        <taxon>Sordariomycetes</taxon>
        <taxon>Hypocreomycetidae</taxon>
        <taxon>Hypocreales</taxon>
        <taxon>Nectriaceae</taxon>
        <taxon>Fusarium</taxon>
    </lineage>
</organism>
<proteinExistence type="predicted"/>
<dbReference type="Gene3D" id="1.20.1280.50">
    <property type="match status" value="1"/>
</dbReference>
<evidence type="ECO:0000313" key="1">
    <source>
        <dbReference type="EMBL" id="RGP75151.1"/>
    </source>
</evidence>
<dbReference type="OrthoDB" id="3140657at2759"/>
<dbReference type="SUPFAM" id="SSF52058">
    <property type="entry name" value="L domain-like"/>
    <property type="match status" value="1"/>
</dbReference>
<dbReference type="Proteomes" id="UP000266234">
    <property type="component" value="Unassembled WGS sequence"/>
</dbReference>